<evidence type="ECO:0000256" key="2">
    <source>
        <dbReference type="ARBA" id="ARBA00022679"/>
    </source>
</evidence>
<keyword evidence="6" id="KW-1185">Reference proteome</keyword>
<reference evidence="5 6" key="1">
    <citation type="submission" date="2019-03" db="EMBL/GenBank/DDBJ databases">
        <title>Genomic Encyclopedia of Type Strains, Phase IV (KMG-IV): sequencing the most valuable type-strain genomes for metagenomic binning, comparative biology and taxonomic classification.</title>
        <authorList>
            <person name="Goeker M."/>
        </authorList>
    </citation>
    <scope>NUCLEOTIDE SEQUENCE [LARGE SCALE GENOMIC DNA]</scope>
    <source>
        <strain evidence="5 6">DSM 100048</strain>
    </source>
</reference>
<dbReference type="PROSITE" id="PS51186">
    <property type="entry name" value="GNAT"/>
    <property type="match status" value="1"/>
</dbReference>
<comment type="caution">
    <text evidence="5">The sequence shown here is derived from an EMBL/GenBank/DDBJ whole genome shotgun (WGS) entry which is preliminary data.</text>
</comment>
<comment type="similarity">
    <text evidence="1">Belongs to the acetyltransferase family.</text>
</comment>
<proteinExistence type="inferred from homology"/>
<evidence type="ECO:0000259" key="4">
    <source>
        <dbReference type="PROSITE" id="PS51186"/>
    </source>
</evidence>
<organism evidence="5 6">
    <name type="scientific">Paracandidimonas soli</name>
    <dbReference type="NCBI Taxonomy" id="1917182"/>
    <lineage>
        <taxon>Bacteria</taxon>
        <taxon>Pseudomonadati</taxon>
        <taxon>Pseudomonadota</taxon>
        <taxon>Betaproteobacteria</taxon>
        <taxon>Burkholderiales</taxon>
        <taxon>Alcaligenaceae</taxon>
        <taxon>Paracandidimonas</taxon>
    </lineage>
</organism>
<dbReference type="InterPro" id="IPR051016">
    <property type="entry name" value="Diverse_Substrate_AcTransf"/>
</dbReference>
<dbReference type="FunFam" id="3.40.630.30:FF:000064">
    <property type="entry name" value="GNAT family acetyltransferase"/>
    <property type="match status" value="1"/>
</dbReference>
<evidence type="ECO:0000313" key="5">
    <source>
        <dbReference type="EMBL" id="TCV01565.1"/>
    </source>
</evidence>
<dbReference type="CDD" id="cd04301">
    <property type="entry name" value="NAT_SF"/>
    <property type="match status" value="1"/>
</dbReference>
<dbReference type="GO" id="GO:0008080">
    <property type="term" value="F:N-acetyltransferase activity"/>
    <property type="evidence" value="ECO:0007669"/>
    <property type="project" value="UniProtKB-ARBA"/>
</dbReference>
<keyword evidence="3" id="KW-0012">Acyltransferase</keyword>
<dbReference type="Pfam" id="PF00583">
    <property type="entry name" value="Acetyltransf_1"/>
    <property type="match status" value="1"/>
</dbReference>
<dbReference type="Proteomes" id="UP000294692">
    <property type="component" value="Unassembled WGS sequence"/>
</dbReference>
<sequence length="166" mass="18298">MADISIRPAQRGDAALIHRFIVDLAIYERAEHEVESGVADIERSLFDEPRSSAALICEVDGKPAGFAVYFASYSTWLGHHGIYLEDLYVSPEYRGLGAGKRLLHAVAGIAVREGCRRMEWSVLDWNEPAIRVYEAIGAQPQSEWTRYRLAGDALLAFAASGNTISA</sequence>
<feature type="domain" description="N-acetyltransferase" evidence="4">
    <location>
        <begin position="4"/>
        <end position="160"/>
    </location>
</feature>
<dbReference type="Gene3D" id="3.40.630.30">
    <property type="match status" value="1"/>
</dbReference>
<dbReference type="PANTHER" id="PTHR10545:SF29">
    <property type="entry name" value="GH14572P-RELATED"/>
    <property type="match status" value="1"/>
</dbReference>
<dbReference type="InterPro" id="IPR016181">
    <property type="entry name" value="Acyl_CoA_acyltransferase"/>
</dbReference>
<dbReference type="SUPFAM" id="SSF55729">
    <property type="entry name" value="Acyl-CoA N-acyltransferases (Nat)"/>
    <property type="match status" value="1"/>
</dbReference>
<evidence type="ECO:0000256" key="3">
    <source>
        <dbReference type="ARBA" id="ARBA00023315"/>
    </source>
</evidence>
<evidence type="ECO:0000256" key="1">
    <source>
        <dbReference type="ARBA" id="ARBA00008694"/>
    </source>
</evidence>
<dbReference type="PANTHER" id="PTHR10545">
    <property type="entry name" value="DIAMINE N-ACETYLTRANSFERASE"/>
    <property type="match status" value="1"/>
</dbReference>
<dbReference type="EMBL" id="SMBX01000002">
    <property type="protein sequence ID" value="TCV01565.1"/>
    <property type="molecule type" value="Genomic_DNA"/>
</dbReference>
<name>A0A4R3VFH8_9BURK</name>
<accession>A0A4R3VFH8</accession>
<evidence type="ECO:0000313" key="6">
    <source>
        <dbReference type="Proteomes" id="UP000294692"/>
    </source>
</evidence>
<dbReference type="OrthoDB" id="5295305at2"/>
<dbReference type="InterPro" id="IPR000182">
    <property type="entry name" value="GNAT_dom"/>
</dbReference>
<protein>
    <submittedName>
        <fullName evidence="5">Acetyltransferase (GNAT) family protein</fullName>
    </submittedName>
</protein>
<dbReference type="RefSeq" id="WP_132474191.1">
    <property type="nucleotide sequence ID" value="NZ_JBEBWM010000020.1"/>
</dbReference>
<gene>
    <name evidence="5" type="ORF">EV686_102278</name>
</gene>
<keyword evidence="2 5" id="KW-0808">Transferase</keyword>
<dbReference type="AlphaFoldDB" id="A0A4R3VFH8"/>